<dbReference type="Proteomes" id="UP001515500">
    <property type="component" value="Chromosome 16"/>
</dbReference>
<reference evidence="2" key="1">
    <citation type="submission" date="2025-08" db="UniProtKB">
        <authorList>
            <consortium name="RefSeq"/>
        </authorList>
    </citation>
    <scope>IDENTIFICATION</scope>
</reference>
<evidence type="ECO:0000313" key="2">
    <source>
        <dbReference type="RefSeq" id="XP_039142432.1"/>
    </source>
</evidence>
<sequence>MLFLILLWTGTRRLLTMGVVVAVVFAAAFGPFVSYGQVESIVLSFISMLSSPNDESPSNIEAAVSISSSEVVIEMAMRKVAESAIRTLGSRSCQSRQLHATPGSKKIVGVFYKAREHAEKNPNFVGCVERGLGIRSTLCGFM</sequence>
<name>A0AB40CQS0_DIOCR</name>
<proteinExistence type="predicted"/>
<dbReference type="RefSeq" id="XP_039142432.1">
    <property type="nucleotide sequence ID" value="XM_039286498.1"/>
</dbReference>
<dbReference type="GeneID" id="120279574"/>
<accession>A0AB40CQS0</accession>
<evidence type="ECO:0000313" key="1">
    <source>
        <dbReference type="Proteomes" id="UP001515500"/>
    </source>
</evidence>
<protein>
    <submittedName>
        <fullName evidence="2">Uncharacterized protein LOC120279574 isoform X1</fullName>
    </submittedName>
</protein>
<keyword evidence="1" id="KW-1185">Reference proteome</keyword>
<organism evidence="1 2">
    <name type="scientific">Dioscorea cayennensis subsp. rotundata</name>
    <name type="common">White Guinea yam</name>
    <name type="synonym">Dioscorea rotundata</name>
    <dbReference type="NCBI Taxonomy" id="55577"/>
    <lineage>
        <taxon>Eukaryota</taxon>
        <taxon>Viridiplantae</taxon>
        <taxon>Streptophyta</taxon>
        <taxon>Embryophyta</taxon>
        <taxon>Tracheophyta</taxon>
        <taxon>Spermatophyta</taxon>
        <taxon>Magnoliopsida</taxon>
        <taxon>Liliopsida</taxon>
        <taxon>Dioscoreales</taxon>
        <taxon>Dioscoreaceae</taxon>
        <taxon>Dioscorea</taxon>
    </lineage>
</organism>
<dbReference type="AlphaFoldDB" id="A0AB40CQS0"/>
<gene>
    <name evidence="2" type="primary">LOC120279574</name>
</gene>